<dbReference type="RefSeq" id="WP_092153309.1">
    <property type="nucleotide sequence ID" value="NZ_FNBX01000006.1"/>
</dbReference>
<dbReference type="Gene3D" id="1.25.40.10">
    <property type="entry name" value="Tetratricopeptide repeat domain"/>
    <property type="match status" value="1"/>
</dbReference>
<proteinExistence type="predicted"/>
<evidence type="ECO:0000256" key="2">
    <source>
        <dbReference type="SAM" id="SignalP"/>
    </source>
</evidence>
<protein>
    <recommendedName>
        <fullName evidence="5">Translation initiation factor IF-2</fullName>
    </recommendedName>
</protein>
<keyword evidence="4" id="KW-1185">Reference proteome</keyword>
<feature type="chain" id="PRO_5011614740" description="Translation initiation factor IF-2" evidence="2">
    <location>
        <begin position="21"/>
        <end position="417"/>
    </location>
</feature>
<evidence type="ECO:0000313" key="3">
    <source>
        <dbReference type="EMBL" id="SDF48434.1"/>
    </source>
</evidence>
<feature type="region of interest" description="Disordered" evidence="1">
    <location>
        <begin position="363"/>
        <end position="417"/>
    </location>
</feature>
<dbReference type="AlphaFoldDB" id="A0A1G7LGG6"/>
<dbReference type="STRING" id="571438.SAMN05192586_10663"/>
<organism evidence="3 4">
    <name type="scientific">Desulfovibrio legallii</name>
    <dbReference type="NCBI Taxonomy" id="571438"/>
    <lineage>
        <taxon>Bacteria</taxon>
        <taxon>Pseudomonadati</taxon>
        <taxon>Thermodesulfobacteriota</taxon>
        <taxon>Desulfovibrionia</taxon>
        <taxon>Desulfovibrionales</taxon>
        <taxon>Desulfovibrionaceae</taxon>
        <taxon>Desulfovibrio</taxon>
    </lineage>
</organism>
<dbReference type="OrthoDB" id="5442814at2"/>
<feature type="compositionally biased region" description="Low complexity" evidence="1">
    <location>
        <begin position="363"/>
        <end position="382"/>
    </location>
</feature>
<dbReference type="Proteomes" id="UP000199355">
    <property type="component" value="Unassembled WGS sequence"/>
</dbReference>
<evidence type="ECO:0008006" key="5">
    <source>
        <dbReference type="Google" id="ProtNLM"/>
    </source>
</evidence>
<dbReference type="InterPro" id="IPR011990">
    <property type="entry name" value="TPR-like_helical_dom_sf"/>
</dbReference>
<dbReference type="SUPFAM" id="SSF48452">
    <property type="entry name" value="TPR-like"/>
    <property type="match status" value="1"/>
</dbReference>
<evidence type="ECO:0000313" key="4">
    <source>
        <dbReference type="Proteomes" id="UP000199355"/>
    </source>
</evidence>
<accession>A0A1G7LGG6</accession>
<feature type="signal peptide" evidence="2">
    <location>
        <begin position="1"/>
        <end position="20"/>
    </location>
</feature>
<sequence length="417" mass="42799">MAVPPVIMAGGLLFGGFAQAAAAPGTEAAPAPAAATVGPAAITVAAACPVKPNDARLERACAEAAAYLEALRGASARLRQRRDVALSLDAPETQAALAAALYTPVLRPAGAGRVEVTLAPRPDEEARLAAWLRQPQALDVYRRLLRDYAAALALVCAPAPAARGGAWYRARAVLPTSAPPGADAAPSADGGRDAEGLAGRLEAVSAALAALRPDAAVWLARPESLNALERAAVRLPQSAAVLLLLGEVQLQRDLPQQSIGACTAALRLAPELNYARFVRALAHWRLQQLALAEDDLSAALASWHGRAPQGAERARMLRARGTVRQLRRHATGMCADFAAACALGDCEGLAAARAQGQCLKAAAAQPPEKAAPPAKQDAKPAPQRSPAEADGAVLPQEISGPAASQATRPSGGKGRQP</sequence>
<gene>
    <name evidence="3" type="ORF">SAMN05192586_10663</name>
</gene>
<name>A0A1G7LGG6_9BACT</name>
<dbReference type="EMBL" id="FNBX01000006">
    <property type="protein sequence ID" value="SDF48434.1"/>
    <property type="molecule type" value="Genomic_DNA"/>
</dbReference>
<reference evidence="4" key="1">
    <citation type="submission" date="2016-10" db="EMBL/GenBank/DDBJ databases">
        <authorList>
            <person name="Varghese N."/>
            <person name="Submissions S."/>
        </authorList>
    </citation>
    <scope>NUCLEOTIDE SEQUENCE [LARGE SCALE GENOMIC DNA]</scope>
    <source>
        <strain evidence="4">KHC7</strain>
    </source>
</reference>
<keyword evidence="2" id="KW-0732">Signal</keyword>
<evidence type="ECO:0000256" key="1">
    <source>
        <dbReference type="SAM" id="MobiDB-lite"/>
    </source>
</evidence>